<dbReference type="PRINTS" id="PR00380">
    <property type="entry name" value="KINESINHEAVY"/>
</dbReference>
<keyword evidence="8 14" id="KW-0067">ATP-binding</keyword>
<evidence type="ECO:0000256" key="7">
    <source>
        <dbReference type="ARBA" id="ARBA00022776"/>
    </source>
</evidence>
<evidence type="ECO:0000256" key="15">
    <source>
        <dbReference type="SAM" id="Coils"/>
    </source>
</evidence>
<evidence type="ECO:0000256" key="3">
    <source>
        <dbReference type="ARBA" id="ARBA00022553"/>
    </source>
</evidence>
<dbReference type="InterPro" id="IPR019821">
    <property type="entry name" value="Kinesin_motor_CS"/>
</dbReference>
<evidence type="ECO:0000256" key="2">
    <source>
        <dbReference type="ARBA" id="ARBA00022490"/>
    </source>
</evidence>
<dbReference type="SMART" id="SM00129">
    <property type="entry name" value="KISc"/>
    <property type="match status" value="1"/>
</dbReference>
<dbReference type="Pfam" id="PF13931">
    <property type="entry name" value="Microtub_bind"/>
    <property type="match status" value="1"/>
</dbReference>
<evidence type="ECO:0000256" key="10">
    <source>
        <dbReference type="ARBA" id="ARBA00023175"/>
    </source>
</evidence>
<evidence type="ECO:0000256" key="11">
    <source>
        <dbReference type="ARBA" id="ARBA00023212"/>
    </source>
</evidence>
<feature type="region of interest" description="Disordered" evidence="16">
    <location>
        <begin position="1077"/>
        <end position="1104"/>
    </location>
</feature>
<dbReference type="AlphaFoldDB" id="A0A8J2RWF9"/>
<dbReference type="GO" id="GO:0008017">
    <property type="term" value="F:microtubule binding"/>
    <property type="evidence" value="ECO:0007669"/>
    <property type="project" value="InterPro"/>
</dbReference>
<sequence length="1172" mass="131337">MSEVKRKEMRDKNQNIQVFVRIRPVSSQEKAARSPIVVETPAGNNKEVQVVEKSSLTKNFSFDRVFGTNSKQVDVYKVVAAPLVDEVLAGYNCTVFAYGQTGTGKTFTMEGERHDDLATSWENDPYSGIIPRTLSHLFDELRIQEVECTVRVSFIEIYNEDIYDLLSGTDDTTKLRLYDDTTKKGSVIIQGMEEVTVHNKNEVYSILAKGSLKRQTAATLMNAHSSRSHTIFSITVHIKENTDDGEELMKIGKLNLVDLAGSENIGRSGAVERRAREAGNINQSLLTLGRVITSLVERAPHIPYRESKLTRLLQDSLGGRTKTSIIATISPAAANLEETLSTLDYAHRAKNITNRPEVNQKLTKKALLKEYTEEIERLRRDLLAAREKNGVYMAQENYEQITREIELQRKEIVEKLEQIKAMEEEQTRKEESCQQLQGLYDEQQTVLHATAEELNSTKHNLSMTRSKLKQTRRQRDEKGHVLLHQTRTEQQLGTQARELLKVADVSTDHVGKLHSKLDRKRSVEKENERINQEFRQSFAQNVARMEDSLENFVKDHTKFLGELSTSYGTIMAKQSRDLSVLSELMSSLVKSQSQFAEGLRKAATDSTHSTQEFTKSFLGTTRTQVNAQVANQNQFLVDNFLPKFQTVSKALQEQGQAVQQLQRSMTEELQQQADLVNVLLTEQKDGMNRLRQVAQQWDQQTESHLRRVSEQQTLSSQTLSEFDAESNKQMQMIINLVNSVQQTRENFKSRINDTNTEVSNAVQMAQQERSNFYHVVETTANDFVNKGKDLRSQLETARSTLLQTATASLEKGVGRMQDTSKTCAVIEGDVSSHVTSSQAAWQELYSAQETDLRKHSDHLNGALLSHAHLTTESLHSLHVAAQTQEALLEEQRADMVTTVRERRDDVEAHTSSMSDWSSLLSTEIRQRNGDVVKFIVEDMRHDVATGQTPQRREFGFPRFLASTSPHERIIERFHEERGPYNTDDEDDDDAEFSQLSRRHTGSNGSSKIPAPNAAAIIHRSASMNDLANPVKSETVGASASTHGGSTLSIQPNGSHRTSTGESHGNAGLIRTLSVEGSLNSSNKDNKENFAVPQDPIPVGTAGAPSSAAKKLQRQQSGQQSGRKILNSQNTKIQWIRRGVEGLMDDPSAKIAAAGTFVHGGEDMYATQQALAE</sequence>
<evidence type="ECO:0000256" key="5">
    <source>
        <dbReference type="ARBA" id="ARBA00022701"/>
    </source>
</evidence>
<feature type="region of interest" description="Disordered" evidence="16">
    <location>
        <begin position="1032"/>
        <end position="1065"/>
    </location>
</feature>
<dbReference type="InterPro" id="IPR001752">
    <property type="entry name" value="Kinesin_motor_dom"/>
</dbReference>
<dbReference type="GO" id="GO:0005876">
    <property type="term" value="C:spindle microtubule"/>
    <property type="evidence" value="ECO:0007669"/>
    <property type="project" value="TreeGrafter"/>
</dbReference>
<proteinExistence type="inferred from homology"/>
<dbReference type="CDD" id="cd01364">
    <property type="entry name" value="KISc_BimC_Eg5"/>
    <property type="match status" value="1"/>
</dbReference>
<protein>
    <recommendedName>
        <fullName evidence="17">Kinesin motor domain-containing protein</fullName>
    </recommendedName>
</protein>
<feature type="binding site" evidence="14">
    <location>
        <begin position="99"/>
        <end position="106"/>
    </location>
    <ligand>
        <name>ATP</name>
        <dbReference type="ChEBI" id="CHEBI:30616"/>
    </ligand>
</feature>
<evidence type="ECO:0000256" key="16">
    <source>
        <dbReference type="SAM" id="MobiDB-lite"/>
    </source>
</evidence>
<evidence type="ECO:0000256" key="13">
    <source>
        <dbReference type="ARBA" id="ARBA00034704"/>
    </source>
</evidence>
<dbReference type="GO" id="GO:0008574">
    <property type="term" value="F:plus-end-directed microtubule motor activity"/>
    <property type="evidence" value="ECO:0007669"/>
    <property type="project" value="TreeGrafter"/>
</dbReference>
<keyword evidence="12" id="KW-0131">Cell cycle</keyword>
<feature type="coiled-coil region" evidence="15">
    <location>
        <begin position="361"/>
        <end position="442"/>
    </location>
</feature>
<dbReference type="GO" id="GO:0005524">
    <property type="term" value="F:ATP binding"/>
    <property type="evidence" value="ECO:0007669"/>
    <property type="project" value="UniProtKB-UniRule"/>
</dbReference>
<dbReference type="GO" id="GO:0051301">
    <property type="term" value="P:cell division"/>
    <property type="evidence" value="ECO:0007669"/>
    <property type="project" value="UniProtKB-KW"/>
</dbReference>
<name>A0A8J2RWF9_9CRUS</name>
<dbReference type="GO" id="GO:0051231">
    <property type="term" value="P:spindle elongation"/>
    <property type="evidence" value="ECO:0007669"/>
    <property type="project" value="TreeGrafter"/>
</dbReference>
<dbReference type="Proteomes" id="UP000789390">
    <property type="component" value="Unassembled WGS sequence"/>
</dbReference>
<keyword evidence="6 14" id="KW-0547">Nucleotide-binding</keyword>
<organism evidence="18 19">
    <name type="scientific">Daphnia galeata</name>
    <dbReference type="NCBI Taxonomy" id="27404"/>
    <lineage>
        <taxon>Eukaryota</taxon>
        <taxon>Metazoa</taxon>
        <taxon>Ecdysozoa</taxon>
        <taxon>Arthropoda</taxon>
        <taxon>Crustacea</taxon>
        <taxon>Branchiopoda</taxon>
        <taxon>Diplostraca</taxon>
        <taxon>Cladocera</taxon>
        <taxon>Anomopoda</taxon>
        <taxon>Daphniidae</taxon>
        <taxon>Daphnia</taxon>
    </lineage>
</organism>
<dbReference type="InterPro" id="IPR027417">
    <property type="entry name" value="P-loop_NTPase"/>
</dbReference>
<keyword evidence="2" id="KW-0963">Cytoplasm</keyword>
<accession>A0A8J2RWF9</accession>
<evidence type="ECO:0000256" key="9">
    <source>
        <dbReference type="ARBA" id="ARBA00023054"/>
    </source>
</evidence>
<keyword evidence="5" id="KW-0493">Microtubule</keyword>
<evidence type="ECO:0000313" key="18">
    <source>
        <dbReference type="EMBL" id="CAH0107766.1"/>
    </source>
</evidence>
<reference evidence="18" key="1">
    <citation type="submission" date="2021-11" db="EMBL/GenBank/DDBJ databases">
        <authorList>
            <person name="Schell T."/>
        </authorList>
    </citation>
    <scope>NUCLEOTIDE SEQUENCE</scope>
    <source>
        <strain evidence="18">M5</strain>
    </source>
</reference>
<feature type="domain" description="Kinesin motor" evidence="17">
    <location>
        <begin position="15"/>
        <end position="352"/>
    </location>
</feature>
<feature type="compositionally biased region" description="Polar residues" evidence="16">
    <location>
        <begin position="1035"/>
        <end position="1062"/>
    </location>
</feature>
<keyword evidence="4" id="KW-0132">Cell division</keyword>
<dbReference type="GO" id="GO:0007018">
    <property type="term" value="P:microtubule-based movement"/>
    <property type="evidence" value="ECO:0007669"/>
    <property type="project" value="InterPro"/>
</dbReference>
<evidence type="ECO:0000256" key="8">
    <source>
        <dbReference type="ARBA" id="ARBA00022840"/>
    </source>
</evidence>
<dbReference type="FunFam" id="3.40.850.10:FF:000035">
    <property type="entry name" value="Kinesin-like protein KIF11"/>
    <property type="match status" value="1"/>
</dbReference>
<dbReference type="SUPFAM" id="SSF52540">
    <property type="entry name" value="P-loop containing nucleoside triphosphate hydrolases"/>
    <property type="match status" value="1"/>
</dbReference>
<keyword evidence="19" id="KW-1185">Reference proteome</keyword>
<keyword evidence="9 15" id="KW-0175">Coiled coil</keyword>
<keyword evidence="11" id="KW-0206">Cytoskeleton</keyword>
<dbReference type="OrthoDB" id="3176171at2759"/>
<dbReference type="InterPro" id="IPR047149">
    <property type="entry name" value="KIF11-like"/>
</dbReference>
<dbReference type="InterPro" id="IPR047241">
    <property type="entry name" value="KIF11-like_kin_motor_dom"/>
</dbReference>
<comment type="subcellular location">
    <subcellularLocation>
        <location evidence="1">Cytoplasm</location>
        <location evidence="1">Cytoskeleton</location>
        <location evidence="1">Spindle pole</location>
    </subcellularLocation>
</comment>
<dbReference type="GO" id="GO:0072686">
    <property type="term" value="C:mitotic spindle"/>
    <property type="evidence" value="ECO:0007669"/>
    <property type="project" value="TreeGrafter"/>
</dbReference>
<evidence type="ECO:0000256" key="12">
    <source>
        <dbReference type="ARBA" id="ARBA00023306"/>
    </source>
</evidence>
<dbReference type="GO" id="GO:0090307">
    <property type="term" value="P:mitotic spindle assembly"/>
    <property type="evidence" value="ECO:0007669"/>
    <property type="project" value="TreeGrafter"/>
</dbReference>
<dbReference type="InterPro" id="IPR025901">
    <property type="entry name" value="Kinesin-assoc_MT-bd_dom"/>
</dbReference>
<comment type="similarity">
    <text evidence="13">Belongs to the TRAFAC class myosin-kinesin ATPase superfamily. Kinesin family. KIN-5/BimC subfamily.</text>
</comment>
<dbReference type="Pfam" id="PF00225">
    <property type="entry name" value="Kinesin"/>
    <property type="match status" value="1"/>
</dbReference>
<dbReference type="PROSITE" id="PS00411">
    <property type="entry name" value="KINESIN_MOTOR_1"/>
    <property type="match status" value="1"/>
</dbReference>
<evidence type="ECO:0000256" key="1">
    <source>
        <dbReference type="ARBA" id="ARBA00004647"/>
    </source>
</evidence>
<evidence type="ECO:0000256" key="14">
    <source>
        <dbReference type="PROSITE-ProRule" id="PRU00283"/>
    </source>
</evidence>
<evidence type="ECO:0000259" key="17">
    <source>
        <dbReference type="PROSITE" id="PS50067"/>
    </source>
</evidence>
<dbReference type="PROSITE" id="PS50067">
    <property type="entry name" value="KINESIN_MOTOR_2"/>
    <property type="match status" value="1"/>
</dbReference>
<dbReference type="InterPro" id="IPR036961">
    <property type="entry name" value="Kinesin_motor_dom_sf"/>
</dbReference>
<gene>
    <name evidence="18" type="ORF">DGAL_LOCUS11099</name>
</gene>
<keyword evidence="10 14" id="KW-0505">Motor protein</keyword>
<dbReference type="EMBL" id="CAKKLH010000278">
    <property type="protein sequence ID" value="CAH0107766.1"/>
    <property type="molecule type" value="Genomic_DNA"/>
</dbReference>
<keyword evidence="7" id="KW-0498">Mitosis</keyword>
<dbReference type="PANTHER" id="PTHR47970:SF12">
    <property type="entry name" value="KINESIN FAMILY MEMBER 11"/>
    <property type="match status" value="1"/>
</dbReference>
<dbReference type="GO" id="GO:0000922">
    <property type="term" value="C:spindle pole"/>
    <property type="evidence" value="ECO:0007669"/>
    <property type="project" value="UniProtKB-SubCell"/>
</dbReference>
<evidence type="ECO:0000256" key="4">
    <source>
        <dbReference type="ARBA" id="ARBA00022618"/>
    </source>
</evidence>
<dbReference type="GO" id="GO:0005634">
    <property type="term" value="C:nucleus"/>
    <property type="evidence" value="ECO:0007669"/>
    <property type="project" value="TreeGrafter"/>
</dbReference>
<keyword evidence="3" id="KW-0597">Phosphoprotein</keyword>
<evidence type="ECO:0000313" key="19">
    <source>
        <dbReference type="Proteomes" id="UP000789390"/>
    </source>
</evidence>
<dbReference type="PANTHER" id="PTHR47970">
    <property type="entry name" value="KINESIN-LIKE PROTEIN KIF11"/>
    <property type="match status" value="1"/>
</dbReference>
<comment type="caution">
    <text evidence="18">The sequence shown here is derived from an EMBL/GenBank/DDBJ whole genome shotgun (WGS) entry which is preliminary data.</text>
</comment>
<evidence type="ECO:0000256" key="6">
    <source>
        <dbReference type="ARBA" id="ARBA00022741"/>
    </source>
</evidence>
<dbReference type="Gene3D" id="3.40.850.10">
    <property type="entry name" value="Kinesin motor domain"/>
    <property type="match status" value="1"/>
</dbReference>